<name>A0A381S9G7_9ZZZZ</name>
<reference evidence="1" key="1">
    <citation type="submission" date="2018-05" db="EMBL/GenBank/DDBJ databases">
        <authorList>
            <person name="Lanie J.A."/>
            <person name="Ng W.-L."/>
            <person name="Kazmierczak K.M."/>
            <person name="Andrzejewski T.M."/>
            <person name="Davidsen T.M."/>
            <person name="Wayne K.J."/>
            <person name="Tettelin H."/>
            <person name="Glass J.I."/>
            <person name="Rusch D."/>
            <person name="Podicherti R."/>
            <person name="Tsui H.-C.T."/>
            <person name="Winkler M.E."/>
        </authorList>
    </citation>
    <scope>NUCLEOTIDE SEQUENCE</scope>
</reference>
<dbReference type="AlphaFoldDB" id="A0A381S9G7"/>
<feature type="non-terminal residue" evidence="1">
    <location>
        <position position="1"/>
    </location>
</feature>
<protein>
    <submittedName>
        <fullName evidence="1">Uncharacterized protein</fullName>
    </submittedName>
</protein>
<accession>A0A381S9G7</accession>
<evidence type="ECO:0000313" key="1">
    <source>
        <dbReference type="EMBL" id="SVA00124.1"/>
    </source>
</evidence>
<dbReference type="EMBL" id="UINC01002770">
    <property type="protein sequence ID" value="SVA00124.1"/>
    <property type="molecule type" value="Genomic_DNA"/>
</dbReference>
<proteinExistence type="predicted"/>
<gene>
    <name evidence="1" type="ORF">METZ01_LOCUS52978</name>
</gene>
<sequence>TRHRGIENYLADHLFLNPEPLTLKYRTIFKN</sequence>
<organism evidence="1">
    <name type="scientific">marine metagenome</name>
    <dbReference type="NCBI Taxonomy" id="408172"/>
    <lineage>
        <taxon>unclassified sequences</taxon>
        <taxon>metagenomes</taxon>
        <taxon>ecological metagenomes</taxon>
    </lineage>
</organism>